<dbReference type="PROSITE" id="PS50902">
    <property type="entry name" value="FLAVODOXIN_LIKE"/>
    <property type="match status" value="1"/>
</dbReference>
<feature type="domain" description="Flavodoxin-like" evidence="4">
    <location>
        <begin position="290"/>
        <end position="307"/>
    </location>
</feature>
<accession>A0AA36N8J9</accession>
<comment type="similarity">
    <text evidence="3">Belongs to the arginase family.</text>
</comment>
<dbReference type="PANTHER" id="PTHR11358:SF26">
    <property type="entry name" value="GUANIDINO ACID HYDROLASE, MITOCHONDRIAL"/>
    <property type="match status" value="1"/>
</dbReference>
<dbReference type="GO" id="GO:0033389">
    <property type="term" value="P:putrescine biosynthetic process from arginine, via agmatine"/>
    <property type="evidence" value="ECO:0007669"/>
    <property type="project" value="TreeGrafter"/>
</dbReference>
<dbReference type="AlphaFoldDB" id="A0AA36N8J9"/>
<evidence type="ECO:0000256" key="3">
    <source>
        <dbReference type="PROSITE-ProRule" id="PRU00742"/>
    </source>
</evidence>
<evidence type="ECO:0000259" key="4">
    <source>
        <dbReference type="PROSITE" id="PS50902"/>
    </source>
</evidence>
<organism evidence="5 6">
    <name type="scientific">Effrenium voratum</name>
    <dbReference type="NCBI Taxonomy" id="2562239"/>
    <lineage>
        <taxon>Eukaryota</taxon>
        <taxon>Sar</taxon>
        <taxon>Alveolata</taxon>
        <taxon>Dinophyceae</taxon>
        <taxon>Suessiales</taxon>
        <taxon>Symbiodiniaceae</taxon>
        <taxon>Effrenium</taxon>
    </lineage>
</organism>
<dbReference type="InterPro" id="IPR023696">
    <property type="entry name" value="Ureohydrolase_dom_sf"/>
</dbReference>
<dbReference type="GO" id="GO:0008783">
    <property type="term" value="F:agmatinase activity"/>
    <property type="evidence" value="ECO:0007669"/>
    <property type="project" value="TreeGrafter"/>
</dbReference>
<dbReference type="SUPFAM" id="SSF52768">
    <property type="entry name" value="Arginase/deacetylase"/>
    <property type="match status" value="1"/>
</dbReference>
<dbReference type="GO" id="GO:0010181">
    <property type="term" value="F:FMN binding"/>
    <property type="evidence" value="ECO:0007669"/>
    <property type="project" value="InterPro"/>
</dbReference>
<reference evidence="5" key="1">
    <citation type="submission" date="2023-08" db="EMBL/GenBank/DDBJ databases">
        <authorList>
            <person name="Chen Y."/>
            <person name="Shah S."/>
            <person name="Dougan E. K."/>
            <person name="Thang M."/>
            <person name="Chan C."/>
        </authorList>
    </citation>
    <scope>NUCLEOTIDE SEQUENCE</scope>
</reference>
<keyword evidence="2" id="KW-0378">Hydrolase</keyword>
<keyword evidence="6" id="KW-1185">Reference proteome</keyword>
<evidence type="ECO:0000256" key="2">
    <source>
        <dbReference type="ARBA" id="ARBA00022801"/>
    </source>
</evidence>
<dbReference type="Gene3D" id="3.40.800.10">
    <property type="entry name" value="Ureohydrolase domain"/>
    <property type="match status" value="1"/>
</dbReference>
<evidence type="ECO:0000256" key="1">
    <source>
        <dbReference type="ARBA" id="ARBA00022723"/>
    </source>
</evidence>
<protein>
    <recommendedName>
        <fullName evidence="4">Flavodoxin-like domain-containing protein</fullName>
    </recommendedName>
</protein>
<sequence>MAAKNGDPRLGSLVKPYPETAVEAGGIALIGFPFDEGCVRNGGRAGAKLGPEYFRKFLKGMGTLKNPEFDIDLSSLHVYDCGNISASSLEEGHQQLEDVVSDALGKSLLPFVVGGGNDQSAPNGRALLRHTPIEKVSVINIDAHLDVRPREEGKVHSGTPFRELLEGGLEGTHFCEFAVQGNQCSADHADFVKEKKGSLLWYSKISDNPLRHFQNWLDEQGTNDIFVSFDIDAIRSADCPGVSCPANYGLSAQDALHISRAAGRHPQVKLFDMSELNPAIEDYRSPRLAVLIFYYFLLGYSERLAKK</sequence>
<proteinExistence type="inferred from homology"/>
<evidence type="ECO:0000313" key="5">
    <source>
        <dbReference type="EMBL" id="CAJ1393323.1"/>
    </source>
</evidence>
<dbReference type="PANTHER" id="PTHR11358">
    <property type="entry name" value="ARGINASE/AGMATINASE"/>
    <property type="match status" value="1"/>
</dbReference>
<dbReference type="CDD" id="cd09988">
    <property type="entry name" value="Formimidoylglutamase"/>
    <property type="match status" value="1"/>
</dbReference>
<gene>
    <name evidence="5" type="ORF">EVOR1521_LOCUS18217</name>
</gene>
<dbReference type="EMBL" id="CAUJNA010002535">
    <property type="protein sequence ID" value="CAJ1393323.1"/>
    <property type="molecule type" value="Genomic_DNA"/>
</dbReference>
<comment type="caution">
    <text evidence="5">The sequence shown here is derived from an EMBL/GenBank/DDBJ whole genome shotgun (WGS) entry which is preliminary data.</text>
</comment>
<dbReference type="PIRSF" id="PIRSF036979">
    <property type="entry name" value="Arginase"/>
    <property type="match status" value="1"/>
</dbReference>
<dbReference type="Pfam" id="PF00491">
    <property type="entry name" value="Arginase"/>
    <property type="match status" value="1"/>
</dbReference>
<dbReference type="Proteomes" id="UP001178507">
    <property type="component" value="Unassembled WGS sequence"/>
</dbReference>
<dbReference type="PROSITE" id="PS51409">
    <property type="entry name" value="ARGINASE_2"/>
    <property type="match status" value="1"/>
</dbReference>
<dbReference type="InterPro" id="IPR008254">
    <property type="entry name" value="Flavodoxin/NO_synth"/>
</dbReference>
<name>A0AA36N8J9_9DINO</name>
<keyword evidence="1" id="KW-0479">Metal-binding</keyword>
<evidence type="ECO:0000313" key="6">
    <source>
        <dbReference type="Proteomes" id="UP001178507"/>
    </source>
</evidence>
<dbReference type="GO" id="GO:0046872">
    <property type="term" value="F:metal ion binding"/>
    <property type="evidence" value="ECO:0007669"/>
    <property type="project" value="UniProtKB-KW"/>
</dbReference>
<dbReference type="InterPro" id="IPR006035">
    <property type="entry name" value="Ureohydrolase"/>
</dbReference>